<keyword evidence="2" id="KW-1185">Reference proteome</keyword>
<dbReference type="Proteomes" id="UP001283361">
    <property type="component" value="Unassembled WGS sequence"/>
</dbReference>
<dbReference type="EMBL" id="JAWDGP010007967">
    <property type="protein sequence ID" value="KAK3698816.1"/>
    <property type="molecule type" value="Genomic_DNA"/>
</dbReference>
<dbReference type="AlphaFoldDB" id="A0AAE0XP07"/>
<name>A0AAE0XP07_9GAST</name>
<reference evidence="1" key="1">
    <citation type="journal article" date="2023" name="G3 (Bethesda)">
        <title>A reference genome for the long-term kleptoplast-retaining sea slug Elysia crispata morphotype clarki.</title>
        <authorList>
            <person name="Eastman K.E."/>
            <person name="Pendleton A.L."/>
            <person name="Shaikh M.A."/>
            <person name="Suttiyut T."/>
            <person name="Ogas R."/>
            <person name="Tomko P."/>
            <person name="Gavelis G."/>
            <person name="Widhalm J.R."/>
            <person name="Wisecaver J.H."/>
        </authorList>
    </citation>
    <scope>NUCLEOTIDE SEQUENCE</scope>
    <source>
        <strain evidence="1">ECLA1</strain>
    </source>
</reference>
<evidence type="ECO:0000313" key="2">
    <source>
        <dbReference type="Proteomes" id="UP001283361"/>
    </source>
</evidence>
<evidence type="ECO:0000313" key="1">
    <source>
        <dbReference type="EMBL" id="KAK3698816.1"/>
    </source>
</evidence>
<accession>A0AAE0XP07</accession>
<protein>
    <submittedName>
        <fullName evidence="1">Uncharacterized protein</fullName>
    </submittedName>
</protein>
<gene>
    <name evidence="1" type="ORF">RRG08_060723</name>
</gene>
<organism evidence="1 2">
    <name type="scientific">Elysia crispata</name>
    <name type="common">lettuce slug</name>
    <dbReference type="NCBI Taxonomy" id="231223"/>
    <lineage>
        <taxon>Eukaryota</taxon>
        <taxon>Metazoa</taxon>
        <taxon>Spiralia</taxon>
        <taxon>Lophotrochozoa</taxon>
        <taxon>Mollusca</taxon>
        <taxon>Gastropoda</taxon>
        <taxon>Heterobranchia</taxon>
        <taxon>Euthyneura</taxon>
        <taxon>Panpulmonata</taxon>
        <taxon>Sacoglossa</taxon>
        <taxon>Placobranchoidea</taxon>
        <taxon>Plakobranchidae</taxon>
        <taxon>Elysia</taxon>
    </lineage>
</organism>
<proteinExistence type="predicted"/>
<sequence length="69" mass="7803">MAEDPRAFLRCPTISHKRDQLTYPTGPRLETWGTKNSRRILHSQGPADPTMPGMLVPGEIEPCSSHYRL</sequence>
<comment type="caution">
    <text evidence="1">The sequence shown here is derived from an EMBL/GenBank/DDBJ whole genome shotgun (WGS) entry which is preliminary data.</text>
</comment>